<dbReference type="InterPro" id="IPR010129">
    <property type="entry name" value="T1SS_HlyD"/>
</dbReference>
<evidence type="ECO:0000256" key="2">
    <source>
        <dbReference type="ARBA" id="ARBA00009477"/>
    </source>
</evidence>
<dbReference type="SUPFAM" id="SSF111369">
    <property type="entry name" value="HlyD-like secretion proteins"/>
    <property type="match status" value="1"/>
</dbReference>
<dbReference type="PRINTS" id="PR01490">
    <property type="entry name" value="RTXTOXIND"/>
</dbReference>
<keyword evidence="6 9" id="KW-0812">Transmembrane</keyword>
<evidence type="ECO:0000256" key="6">
    <source>
        <dbReference type="ARBA" id="ARBA00022692"/>
    </source>
</evidence>
<dbReference type="Pfam" id="PF25917">
    <property type="entry name" value="BSH_RND"/>
    <property type="match status" value="1"/>
</dbReference>
<evidence type="ECO:0000256" key="1">
    <source>
        <dbReference type="ARBA" id="ARBA00004377"/>
    </source>
</evidence>
<keyword evidence="14" id="KW-1185">Reference proteome</keyword>
<feature type="coiled-coil region" evidence="10">
    <location>
        <begin position="206"/>
        <end position="250"/>
    </location>
</feature>
<protein>
    <recommendedName>
        <fullName evidence="9">Membrane fusion protein (MFP) family protein</fullName>
    </recommendedName>
</protein>
<evidence type="ECO:0000256" key="3">
    <source>
        <dbReference type="ARBA" id="ARBA00022448"/>
    </source>
</evidence>
<evidence type="ECO:0000256" key="10">
    <source>
        <dbReference type="SAM" id="Coils"/>
    </source>
</evidence>
<organism evidence="13 14">
    <name type="scientific">Escherichia coli O6:H1 (strain CFT073 / ATCC 700928 / UPEC)</name>
    <dbReference type="NCBI Taxonomy" id="199310"/>
    <lineage>
        <taxon>Bacteria</taxon>
        <taxon>Pseudomonadati</taxon>
        <taxon>Pseudomonadota</taxon>
        <taxon>Gammaproteobacteria</taxon>
        <taxon>Enterobacterales</taxon>
        <taxon>Enterobacteriaceae</taxon>
        <taxon>Escherichia</taxon>
    </lineage>
</organism>
<accession>A0A0H2V4J7</accession>
<feature type="domain" description="Multidrug resistance protein MdtA-like barrel-sandwich hybrid" evidence="11">
    <location>
        <begin position="91"/>
        <end position="289"/>
    </location>
</feature>
<dbReference type="PANTHER" id="PTHR30386">
    <property type="entry name" value="MEMBRANE FUSION SUBUNIT OF EMRAB-TOLC MULTIDRUG EFFLUX PUMP"/>
    <property type="match status" value="1"/>
</dbReference>
<name>A0A0H2V4J7_ECOL6</name>
<dbReference type="AlphaFoldDB" id="A0A0H2V4J7"/>
<evidence type="ECO:0000313" key="14">
    <source>
        <dbReference type="Proteomes" id="UP000001410"/>
    </source>
</evidence>
<proteinExistence type="inferred from homology"/>
<dbReference type="KEGG" id="ecc:c0362"/>
<keyword evidence="10" id="KW-0175">Coiled coil</keyword>
<evidence type="ECO:0000256" key="4">
    <source>
        <dbReference type="ARBA" id="ARBA00022475"/>
    </source>
</evidence>
<comment type="similarity">
    <text evidence="2 9">Belongs to the membrane fusion protein (MFP) (TC 8.A.1) family.</text>
</comment>
<dbReference type="InterPro" id="IPR058982">
    <property type="entry name" value="Beta-barrel_AprE"/>
</dbReference>
<sequence>MDRRGMTEKTERNKASSEVVRQSDLALLTDVQAALQQEKHHALFLMVIFLLVLVVTFVIWAWNSPLDEVTRGQGSIIPGSREQVIQTLDPGILKTLEVREGDIVEKGQVLLTLDDTRSSAMLRESEARVNNLEAVRARLRAEAYSESLTFPDDVPADLRERESTVYRLRKTELAQSIAGLKQSKALLDKEIAMTRPIVREGAMSEVELLRMQRQSAELQLQMDEKQNKYLTEAGAELVKTEAELAQAKENMAGRADPVERSRIRAPLRGIVKNIRVNTLGGVVSAGQDIMEIIPLEDQLLIEAYINPRDVAYVRTGMPALVKLTAYDYAIYGGLDGVVTLVSPDTLRDQKRPGDLKLDPNEAYYRVLVTTSNNYLTDRNGKILPVIPGMIASVDIKTGQKSVFQYLIKPITRMKQALQER</sequence>
<evidence type="ECO:0000256" key="5">
    <source>
        <dbReference type="ARBA" id="ARBA00022519"/>
    </source>
</evidence>
<dbReference type="InterPro" id="IPR058625">
    <property type="entry name" value="MdtA-like_BSH"/>
</dbReference>
<keyword evidence="3 9" id="KW-0813">Transport</keyword>
<evidence type="ECO:0000259" key="12">
    <source>
        <dbReference type="Pfam" id="PF26002"/>
    </source>
</evidence>
<dbReference type="NCBIfam" id="TIGR01843">
    <property type="entry name" value="type_I_hlyD"/>
    <property type="match status" value="1"/>
</dbReference>
<evidence type="ECO:0000256" key="8">
    <source>
        <dbReference type="ARBA" id="ARBA00023136"/>
    </source>
</evidence>
<evidence type="ECO:0000313" key="13">
    <source>
        <dbReference type="EMBL" id="AAN78843.1"/>
    </source>
</evidence>
<dbReference type="eggNOG" id="COG0845">
    <property type="taxonomic scope" value="Bacteria"/>
</dbReference>
<keyword evidence="8 9" id="KW-0472">Membrane</keyword>
<keyword evidence="4 9" id="KW-1003">Cell membrane</keyword>
<dbReference type="STRING" id="199310.c0362"/>
<evidence type="ECO:0000259" key="11">
    <source>
        <dbReference type="Pfam" id="PF25917"/>
    </source>
</evidence>
<keyword evidence="5 9" id="KW-0997">Cell inner membrane</keyword>
<comment type="subcellular location">
    <subcellularLocation>
        <location evidence="1 9">Cell inner membrane</location>
        <topology evidence="1 9">Single-pass membrane protein</topology>
    </subcellularLocation>
</comment>
<dbReference type="HOGENOM" id="CLU_023976_8_0_6"/>
<dbReference type="EMBL" id="AE014075">
    <property type="protein sequence ID" value="AAN78843.1"/>
    <property type="molecule type" value="Genomic_DNA"/>
</dbReference>
<dbReference type="PROSITE" id="PS00543">
    <property type="entry name" value="HLYD_FAMILY"/>
    <property type="match status" value="1"/>
</dbReference>
<evidence type="ECO:0000256" key="7">
    <source>
        <dbReference type="ARBA" id="ARBA00022989"/>
    </source>
</evidence>
<keyword evidence="7 9" id="KW-1133">Transmembrane helix</keyword>
<dbReference type="Gene3D" id="2.40.50.100">
    <property type="match status" value="1"/>
</dbReference>
<dbReference type="Pfam" id="PF26002">
    <property type="entry name" value="Beta-barrel_AprE"/>
    <property type="match status" value="1"/>
</dbReference>
<dbReference type="GO" id="GO:0005886">
    <property type="term" value="C:plasma membrane"/>
    <property type="evidence" value="ECO:0007669"/>
    <property type="project" value="UniProtKB-SubCell"/>
</dbReference>
<feature type="transmembrane region" description="Helical" evidence="9">
    <location>
        <begin position="42"/>
        <end position="62"/>
    </location>
</feature>
<dbReference type="InterPro" id="IPR050739">
    <property type="entry name" value="MFP"/>
</dbReference>
<gene>
    <name evidence="13" type="ordered locus">c0362</name>
</gene>
<dbReference type="GO" id="GO:0009306">
    <property type="term" value="P:protein secretion"/>
    <property type="evidence" value="ECO:0007669"/>
    <property type="project" value="InterPro"/>
</dbReference>
<dbReference type="InterPro" id="IPR006144">
    <property type="entry name" value="Secretion_HlyD_CS"/>
</dbReference>
<reference evidence="13 14" key="1">
    <citation type="journal article" date="2002" name="Proc. Natl. Acad. Sci. U.S.A.">
        <title>Extensive mosaic structure revealed by the complete genome sequence of uropathogenic Escherichia coli.</title>
        <authorList>
            <person name="Welch R.A."/>
            <person name="Burland V."/>
            <person name="Plunkett G.III."/>
            <person name="Redford P."/>
            <person name="Roesch P."/>
            <person name="Rasko D."/>
            <person name="Buckles E.L."/>
            <person name="Liou S.R."/>
            <person name="Boutin A."/>
            <person name="Hackett J."/>
            <person name="Stroud D."/>
            <person name="Mayhew G.F."/>
            <person name="Rose D.J."/>
            <person name="Zhou S."/>
            <person name="Schwartz D.C."/>
            <person name="Perna N.T."/>
            <person name="Mobley H.L."/>
            <person name="Donnenberg M.S."/>
            <person name="Blattner F.R."/>
        </authorList>
    </citation>
    <scope>NUCLEOTIDE SEQUENCE [LARGE SCALE GENOMIC DNA]</scope>
    <source>
        <strain evidence="14">CFT073 / ATCC 700928 / UPEC</strain>
    </source>
</reference>
<evidence type="ECO:0000256" key="9">
    <source>
        <dbReference type="RuleBase" id="RU365093"/>
    </source>
</evidence>
<dbReference type="Gene3D" id="2.40.30.170">
    <property type="match status" value="1"/>
</dbReference>
<feature type="domain" description="AprE-like beta-barrel" evidence="12">
    <location>
        <begin position="299"/>
        <end position="398"/>
    </location>
</feature>
<dbReference type="Proteomes" id="UP000001410">
    <property type="component" value="Chromosome"/>
</dbReference>
<dbReference type="PANTHER" id="PTHR30386:SF26">
    <property type="entry name" value="TRANSPORT PROTEIN COMB"/>
    <property type="match status" value="1"/>
</dbReference>